<gene>
    <name evidence="3" type="ORF">N5D93_19905</name>
</gene>
<organism evidence="3 4">
    <name type="scientific">Achromobacter spanius</name>
    <dbReference type="NCBI Taxonomy" id="217203"/>
    <lineage>
        <taxon>Bacteria</taxon>
        <taxon>Pseudomonadati</taxon>
        <taxon>Pseudomonadota</taxon>
        <taxon>Betaproteobacteria</taxon>
        <taxon>Burkholderiales</taxon>
        <taxon>Alcaligenaceae</taxon>
        <taxon>Achromobacter</taxon>
    </lineage>
</organism>
<dbReference type="SUPFAM" id="SSF53850">
    <property type="entry name" value="Periplasmic binding protein-like II"/>
    <property type="match status" value="1"/>
</dbReference>
<evidence type="ECO:0000313" key="3">
    <source>
        <dbReference type="EMBL" id="MDH0738092.1"/>
    </source>
</evidence>
<dbReference type="Pfam" id="PF03401">
    <property type="entry name" value="TctC"/>
    <property type="match status" value="1"/>
</dbReference>
<keyword evidence="2" id="KW-0732">Signal</keyword>
<dbReference type="PANTHER" id="PTHR42928:SF5">
    <property type="entry name" value="BLR1237 PROTEIN"/>
    <property type="match status" value="1"/>
</dbReference>
<accession>A0AA42LRC8</accession>
<evidence type="ECO:0000256" key="1">
    <source>
        <dbReference type="ARBA" id="ARBA00006987"/>
    </source>
</evidence>
<feature type="signal peptide" evidence="2">
    <location>
        <begin position="1"/>
        <end position="25"/>
    </location>
</feature>
<reference evidence="3" key="1">
    <citation type="submission" date="2022-09" db="EMBL/GenBank/DDBJ databases">
        <title>Intensive care unit water sources are persistently colonized with multi-drug resistant bacteria and are the site of extensive horizontal gene transfer of antibiotic resistance genes.</title>
        <authorList>
            <person name="Diorio-Toth L."/>
        </authorList>
    </citation>
    <scope>NUCLEOTIDE SEQUENCE</scope>
    <source>
        <strain evidence="3">GD03843</strain>
    </source>
</reference>
<comment type="caution">
    <text evidence="3">The sequence shown here is derived from an EMBL/GenBank/DDBJ whole genome shotgun (WGS) entry which is preliminary data.</text>
</comment>
<protein>
    <submittedName>
        <fullName evidence="3">Tripartite tricarboxylate transporter substrate binding protein</fullName>
    </submittedName>
</protein>
<dbReference type="InterPro" id="IPR005064">
    <property type="entry name" value="BUG"/>
</dbReference>
<name>A0AA42LRC8_9BURK</name>
<dbReference type="CDD" id="cd07012">
    <property type="entry name" value="PBP2_Bug_TTT"/>
    <property type="match status" value="1"/>
</dbReference>
<comment type="similarity">
    <text evidence="1">Belongs to the UPF0065 (bug) family.</text>
</comment>
<sequence>MKLSKTLICLAATACAALPSATVLAQQAAWPTHAITLVVPFAAGGGGDTLARLVAEPLSRELGQSIIVENRPGAGGNIGTSIAARANPDGYTLSYGTNGTQATNHWLYKSPGYAPSDFEPISRFTVIAAALVVNGTDDRFKSLDQLLAYAKSHPGELTCGSAGNGTSSHLACELLNQMAGIKVMHIPYKGGGAAMTDLLGGRISFLIDVMPNVSGQIAAGKLRALAVTTPERVASNPDIPTMNEAGVKGYEFFAWDGLYAPKGTPPEVLEKLNAAVNKALQRPDVKKTLESRGAIPSPTTRQTLKDFGAEEYTRLGKVVKTAGAAID</sequence>
<dbReference type="Gene3D" id="3.40.190.10">
    <property type="entry name" value="Periplasmic binding protein-like II"/>
    <property type="match status" value="1"/>
</dbReference>
<dbReference type="PANTHER" id="PTHR42928">
    <property type="entry name" value="TRICARBOXYLATE-BINDING PROTEIN"/>
    <property type="match status" value="1"/>
</dbReference>
<evidence type="ECO:0000313" key="4">
    <source>
        <dbReference type="Proteomes" id="UP001161094"/>
    </source>
</evidence>
<dbReference type="Gene3D" id="3.40.190.150">
    <property type="entry name" value="Bordetella uptake gene, domain 1"/>
    <property type="match status" value="1"/>
</dbReference>
<proteinExistence type="inferred from homology"/>
<dbReference type="EMBL" id="JAOCDZ010000014">
    <property type="protein sequence ID" value="MDH0738092.1"/>
    <property type="molecule type" value="Genomic_DNA"/>
</dbReference>
<dbReference type="RefSeq" id="WP_259247444.1">
    <property type="nucleotide sequence ID" value="NZ_CBFGSQ010000041.1"/>
</dbReference>
<dbReference type="InterPro" id="IPR042100">
    <property type="entry name" value="Bug_dom1"/>
</dbReference>
<feature type="chain" id="PRO_5041263204" evidence="2">
    <location>
        <begin position="26"/>
        <end position="327"/>
    </location>
</feature>
<dbReference type="PIRSF" id="PIRSF017082">
    <property type="entry name" value="YflP"/>
    <property type="match status" value="1"/>
</dbReference>
<dbReference type="AlphaFoldDB" id="A0AA42LRC8"/>
<dbReference type="Proteomes" id="UP001161094">
    <property type="component" value="Unassembled WGS sequence"/>
</dbReference>
<evidence type="ECO:0000256" key="2">
    <source>
        <dbReference type="SAM" id="SignalP"/>
    </source>
</evidence>